<keyword evidence="1" id="KW-1133">Transmembrane helix</keyword>
<reference evidence="5 6" key="1">
    <citation type="submission" date="2014-04" db="EMBL/GenBank/DDBJ databases">
        <title>Characterization and application of a salt tolerant electro-active bacterium.</title>
        <authorList>
            <person name="Yang L."/>
            <person name="Wei S."/>
            <person name="Tay Q.X.M."/>
        </authorList>
    </citation>
    <scope>NUCLEOTIDE SEQUENCE [LARGE SCALE GENOMIC DNA]</scope>
    <source>
        <strain evidence="5 6">LY1</strain>
    </source>
</reference>
<organism evidence="5 6">
    <name type="scientific">Anditalea andensis</name>
    <dbReference type="NCBI Taxonomy" id="1048983"/>
    <lineage>
        <taxon>Bacteria</taxon>
        <taxon>Pseudomonadati</taxon>
        <taxon>Bacteroidota</taxon>
        <taxon>Cytophagia</taxon>
        <taxon>Cytophagales</taxon>
        <taxon>Cytophagaceae</taxon>
        <taxon>Anditalea</taxon>
    </lineage>
</organism>
<dbReference type="InterPro" id="IPR025178">
    <property type="entry name" value="Lnb_N"/>
</dbReference>
<comment type="caution">
    <text evidence="5">The sequence shown here is derived from an EMBL/GenBank/DDBJ whole genome shotgun (WGS) entry which is preliminary data.</text>
</comment>
<keyword evidence="2" id="KW-0732">Signal</keyword>
<dbReference type="OrthoDB" id="319167at2"/>
<evidence type="ECO:0000313" key="6">
    <source>
        <dbReference type="Proteomes" id="UP000027821"/>
    </source>
</evidence>
<dbReference type="RefSeq" id="WP_035078297.1">
    <property type="nucleotide sequence ID" value="NZ_JMIH01000028.1"/>
</dbReference>
<feature type="transmembrane region" description="Helical" evidence="1">
    <location>
        <begin position="370"/>
        <end position="387"/>
    </location>
</feature>
<protein>
    <submittedName>
        <fullName evidence="5">Membrane protein</fullName>
    </submittedName>
</protein>
<accession>A0A074KT45</accession>
<dbReference type="Pfam" id="PF25221">
    <property type="entry name" value="5TMH_Lnb"/>
    <property type="match status" value="1"/>
</dbReference>
<dbReference type="AlphaFoldDB" id="A0A074KT45"/>
<feature type="transmembrane region" description="Helical" evidence="1">
    <location>
        <begin position="345"/>
        <end position="364"/>
    </location>
</feature>
<feature type="domain" description="Lnb N-terminal periplasmic" evidence="3">
    <location>
        <begin position="22"/>
        <end position="169"/>
    </location>
</feature>
<keyword evidence="1" id="KW-0472">Membrane</keyword>
<evidence type="ECO:0000256" key="2">
    <source>
        <dbReference type="SAM" id="SignalP"/>
    </source>
</evidence>
<feature type="transmembrane region" description="Helical" evidence="1">
    <location>
        <begin position="289"/>
        <end position="308"/>
    </location>
</feature>
<feature type="transmembrane region" description="Helical" evidence="1">
    <location>
        <begin position="259"/>
        <end position="277"/>
    </location>
</feature>
<proteinExistence type="predicted"/>
<evidence type="ECO:0000256" key="1">
    <source>
        <dbReference type="SAM" id="Phobius"/>
    </source>
</evidence>
<sequence length="397" mass="45937">MKSTYIYKIVILLFFGLNCYSSSLNAQTYQISLLTCDPGDELYNAFGHSGLRVLDLETGNDLVFNWGTFDFGAPNFYGNFALGKLDYYLSFSTYQRFIYNYQLEQRAIREQILNLSPEQTAKMLSLLNENARPENIYYRYDFFYDNCATRIRDIVEATIGDQLVWQDPADLQEKTFRDLIDEYVYDMPWADLGIDLALGSVIDTQASEREKQFLPDYMEAAFARAEIVGDGPARALVTPSQPILDFPPVVVEQSIFNPYVLFWVVAFAAIIITFVGYKRKKLFIGFDMAFFIILGLMGFVIAFLWFITEHTATLYNWNILWAFPVHLALAYGLALKTPKPWVRKYLLFALILADIAVVFWILGWQSFHPSIVPLLLVIILRTNYLYYNLERIKFSQV</sequence>
<gene>
    <name evidence="5" type="ORF">EL17_19425</name>
</gene>
<dbReference type="Pfam" id="PF13387">
    <property type="entry name" value="Lnb_N"/>
    <property type="match status" value="1"/>
</dbReference>
<keyword evidence="6" id="KW-1185">Reference proteome</keyword>
<evidence type="ECO:0000313" key="5">
    <source>
        <dbReference type="EMBL" id="KEO72084.1"/>
    </source>
</evidence>
<feature type="transmembrane region" description="Helical" evidence="1">
    <location>
        <begin position="314"/>
        <end position="333"/>
    </location>
</feature>
<evidence type="ECO:0000259" key="3">
    <source>
        <dbReference type="Pfam" id="PF13387"/>
    </source>
</evidence>
<dbReference type="InterPro" id="IPR057436">
    <property type="entry name" value="5TMH_Lnb"/>
</dbReference>
<dbReference type="STRING" id="1048983.EL17_19425"/>
<dbReference type="EMBL" id="JMIH01000028">
    <property type="protein sequence ID" value="KEO72084.1"/>
    <property type="molecule type" value="Genomic_DNA"/>
</dbReference>
<feature type="domain" description="Lnb-like transmembrane" evidence="4">
    <location>
        <begin position="252"/>
        <end position="387"/>
    </location>
</feature>
<feature type="signal peptide" evidence="2">
    <location>
        <begin position="1"/>
        <end position="26"/>
    </location>
</feature>
<feature type="chain" id="PRO_5001695413" evidence="2">
    <location>
        <begin position="27"/>
        <end position="397"/>
    </location>
</feature>
<evidence type="ECO:0000259" key="4">
    <source>
        <dbReference type="Pfam" id="PF25221"/>
    </source>
</evidence>
<dbReference type="eggNOG" id="ENOG502Z87C">
    <property type="taxonomic scope" value="Bacteria"/>
</dbReference>
<dbReference type="Proteomes" id="UP000027821">
    <property type="component" value="Unassembled WGS sequence"/>
</dbReference>
<keyword evidence="1" id="KW-0812">Transmembrane</keyword>
<name>A0A074KT45_9BACT</name>